<feature type="compositionally biased region" description="Polar residues" evidence="11">
    <location>
        <begin position="1050"/>
        <end position="1076"/>
    </location>
</feature>
<feature type="compositionally biased region" description="Polar residues" evidence="11">
    <location>
        <begin position="1162"/>
        <end position="1186"/>
    </location>
</feature>
<feature type="compositionally biased region" description="Low complexity" evidence="11">
    <location>
        <begin position="540"/>
        <end position="559"/>
    </location>
</feature>
<comment type="similarity">
    <text evidence="2">Belongs to the PTEN phosphatase protein family.</text>
</comment>
<dbReference type="PROSITE" id="PS51181">
    <property type="entry name" value="PPASE_TENSIN"/>
    <property type="match status" value="1"/>
</dbReference>
<dbReference type="PANTHER" id="PTHR45734:SF1">
    <property type="entry name" value="TENSIN-2"/>
    <property type="match status" value="1"/>
</dbReference>
<dbReference type="SUPFAM" id="SSF50729">
    <property type="entry name" value="PH domain-like"/>
    <property type="match status" value="1"/>
</dbReference>
<feature type="compositionally biased region" description="Polar residues" evidence="11">
    <location>
        <begin position="970"/>
        <end position="996"/>
    </location>
</feature>
<keyword evidence="4" id="KW-0479">Metal-binding</keyword>
<dbReference type="CDD" id="cd09927">
    <property type="entry name" value="SH2_Tensin_like"/>
    <property type="match status" value="1"/>
</dbReference>
<dbReference type="GO" id="GO:0004725">
    <property type="term" value="F:protein tyrosine phosphatase activity"/>
    <property type="evidence" value="ECO:0007669"/>
    <property type="project" value="TreeGrafter"/>
</dbReference>
<dbReference type="PROSITE" id="PS50001">
    <property type="entry name" value="SH2"/>
    <property type="match status" value="1"/>
</dbReference>
<feature type="region of interest" description="Disordered" evidence="11">
    <location>
        <begin position="510"/>
        <end position="615"/>
    </location>
</feature>
<feature type="compositionally biased region" description="Polar residues" evidence="11">
    <location>
        <begin position="1133"/>
        <end position="1142"/>
    </location>
</feature>
<dbReference type="InterPro" id="IPR036860">
    <property type="entry name" value="SH2_dom_sf"/>
</dbReference>
<dbReference type="FunFam" id="2.30.29.30:FF:000039">
    <property type="entry name" value="Tensin 1"/>
    <property type="match status" value="1"/>
</dbReference>
<evidence type="ECO:0000256" key="5">
    <source>
        <dbReference type="ARBA" id="ARBA00022801"/>
    </source>
</evidence>
<feature type="compositionally biased region" description="Low complexity" evidence="11">
    <location>
        <begin position="513"/>
        <end position="524"/>
    </location>
</feature>
<dbReference type="Gene3D" id="3.90.190.10">
    <property type="entry name" value="Protein tyrosine phosphatase superfamily"/>
    <property type="match status" value="1"/>
</dbReference>
<dbReference type="InterPro" id="IPR002219">
    <property type="entry name" value="PKC_DAG/PE"/>
</dbReference>
<feature type="domain" description="Phorbol-ester/DAG-type" evidence="13">
    <location>
        <begin position="49"/>
        <end position="96"/>
    </location>
</feature>
<evidence type="ECO:0000259" key="12">
    <source>
        <dbReference type="PROSITE" id="PS50001"/>
    </source>
</evidence>
<dbReference type="InterPro" id="IPR051484">
    <property type="entry name" value="Tensin_PTEN_phosphatase"/>
</dbReference>
<name>A0AAV1N936_SCOSC</name>
<dbReference type="Pfam" id="PF08416">
    <property type="entry name" value="PTB"/>
    <property type="match status" value="1"/>
</dbReference>
<dbReference type="SMART" id="SM00109">
    <property type="entry name" value="C1"/>
    <property type="match status" value="1"/>
</dbReference>
<feature type="domain" description="SH2" evidence="12">
    <location>
        <begin position="1469"/>
        <end position="1579"/>
    </location>
</feature>
<dbReference type="InterPro" id="IPR003595">
    <property type="entry name" value="Tyr_Pase_cat"/>
</dbReference>
<dbReference type="Gene3D" id="2.30.29.30">
    <property type="entry name" value="Pleckstrin-homology domain (PH domain)/Phosphotyrosine-binding domain (PTB)"/>
    <property type="match status" value="1"/>
</dbReference>
<dbReference type="SMART" id="SM00252">
    <property type="entry name" value="SH2"/>
    <property type="match status" value="1"/>
</dbReference>
<evidence type="ECO:0000313" key="16">
    <source>
        <dbReference type="EMBL" id="CAK6955142.1"/>
    </source>
</evidence>
<evidence type="ECO:0000256" key="1">
    <source>
        <dbReference type="ARBA" id="ARBA00004246"/>
    </source>
</evidence>
<evidence type="ECO:0000256" key="10">
    <source>
        <dbReference type="PROSITE-ProRule" id="PRU00191"/>
    </source>
</evidence>
<feature type="compositionally biased region" description="Low complexity" evidence="11">
    <location>
        <begin position="1408"/>
        <end position="1422"/>
    </location>
</feature>
<dbReference type="Pfam" id="PF00017">
    <property type="entry name" value="SH2"/>
    <property type="match status" value="1"/>
</dbReference>
<dbReference type="CDD" id="cd01213">
    <property type="entry name" value="PTB_tensin"/>
    <property type="match status" value="1"/>
</dbReference>
<dbReference type="SUPFAM" id="SSF57889">
    <property type="entry name" value="Cysteine-rich domain"/>
    <property type="match status" value="1"/>
</dbReference>
<evidence type="ECO:0000256" key="8">
    <source>
        <dbReference type="ARBA" id="ARBA00022949"/>
    </source>
</evidence>
<keyword evidence="3" id="KW-0597">Phosphoprotein</keyword>
<evidence type="ECO:0000259" key="15">
    <source>
        <dbReference type="PROSITE" id="PS51182"/>
    </source>
</evidence>
<proteinExistence type="inferred from homology"/>
<dbReference type="PROSITE" id="PS00479">
    <property type="entry name" value="ZF_DAG_PE_1"/>
    <property type="match status" value="1"/>
</dbReference>
<evidence type="ECO:0000256" key="2">
    <source>
        <dbReference type="ARBA" id="ARBA00007881"/>
    </source>
</evidence>
<feature type="compositionally biased region" description="Polar residues" evidence="11">
    <location>
        <begin position="1229"/>
        <end position="1243"/>
    </location>
</feature>
<dbReference type="SMART" id="SM00404">
    <property type="entry name" value="PTPc_motif"/>
    <property type="match status" value="1"/>
</dbReference>
<feature type="compositionally biased region" description="Low complexity" evidence="11">
    <location>
        <begin position="661"/>
        <end position="674"/>
    </location>
</feature>
<keyword evidence="8" id="KW-0965">Cell junction</keyword>
<comment type="caution">
    <text evidence="16">The sequence shown here is derived from an EMBL/GenBank/DDBJ whole genome shotgun (WGS) entry which is preliminary data.</text>
</comment>
<dbReference type="InterPro" id="IPR035892">
    <property type="entry name" value="C2_domain_sf"/>
</dbReference>
<dbReference type="InterPro" id="IPR033929">
    <property type="entry name" value="Tensin_PTB"/>
</dbReference>
<dbReference type="SMART" id="SM00462">
    <property type="entry name" value="PTB"/>
    <property type="match status" value="1"/>
</dbReference>
<feature type="compositionally biased region" description="Basic and acidic residues" evidence="11">
    <location>
        <begin position="590"/>
        <end position="599"/>
    </location>
</feature>
<dbReference type="InterPro" id="IPR029021">
    <property type="entry name" value="Prot-tyrosine_phosphatase-like"/>
</dbReference>
<dbReference type="InterPro" id="IPR006020">
    <property type="entry name" value="PTB/PI_dom"/>
</dbReference>
<dbReference type="SMART" id="SM01326">
    <property type="entry name" value="PTEN_C2"/>
    <property type="match status" value="1"/>
</dbReference>
<evidence type="ECO:0000259" key="13">
    <source>
        <dbReference type="PROSITE" id="PS50081"/>
    </source>
</evidence>
<evidence type="ECO:0000256" key="7">
    <source>
        <dbReference type="ARBA" id="ARBA00022912"/>
    </source>
</evidence>
<feature type="compositionally biased region" description="Basic residues" evidence="11">
    <location>
        <begin position="766"/>
        <end position="777"/>
    </location>
</feature>
<keyword evidence="5" id="KW-0378">Hydrolase</keyword>
<reference evidence="16 17" key="1">
    <citation type="submission" date="2024-01" db="EMBL/GenBank/DDBJ databases">
        <authorList>
            <person name="Alioto T."/>
            <person name="Alioto T."/>
            <person name="Gomez Garrido J."/>
        </authorList>
    </citation>
    <scope>NUCLEOTIDE SEQUENCE [LARGE SCALE GENOMIC DNA]</scope>
</reference>
<keyword evidence="6" id="KW-0862">Zinc</keyword>
<evidence type="ECO:0000256" key="6">
    <source>
        <dbReference type="ARBA" id="ARBA00022833"/>
    </source>
</evidence>
<dbReference type="GO" id="GO:0005925">
    <property type="term" value="C:focal adhesion"/>
    <property type="evidence" value="ECO:0007669"/>
    <property type="project" value="UniProtKB-SubCell"/>
</dbReference>
<dbReference type="GO" id="GO:0046872">
    <property type="term" value="F:metal ion binding"/>
    <property type="evidence" value="ECO:0007669"/>
    <property type="project" value="UniProtKB-KW"/>
</dbReference>
<comment type="subcellular location">
    <subcellularLocation>
        <location evidence="1">Cell junction</location>
        <location evidence="1">Focal adhesion</location>
    </subcellularLocation>
</comment>
<dbReference type="CDD" id="cd14562">
    <property type="entry name" value="PTP_tensin-2"/>
    <property type="match status" value="1"/>
</dbReference>
<dbReference type="PROSITE" id="PS50081">
    <property type="entry name" value="ZF_DAG_PE_2"/>
    <property type="match status" value="1"/>
</dbReference>
<feature type="compositionally biased region" description="Polar residues" evidence="11">
    <location>
        <begin position="1353"/>
        <end position="1375"/>
    </location>
</feature>
<dbReference type="PROSITE" id="PS51182">
    <property type="entry name" value="C2_TENSIN"/>
    <property type="match status" value="1"/>
</dbReference>
<feature type="region of interest" description="Disordered" evidence="11">
    <location>
        <begin position="724"/>
        <end position="743"/>
    </location>
</feature>
<feature type="region of interest" description="Disordered" evidence="11">
    <location>
        <begin position="1114"/>
        <end position="1427"/>
    </location>
</feature>
<dbReference type="Gene3D" id="3.30.60.20">
    <property type="match status" value="1"/>
</dbReference>
<dbReference type="InterPro" id="IPR000980">
    <property type="entry name" value="SH2"/>
</dbReference>
<feature type="region of interest" description="Disordered" evidence="11">
    <location>
        <begin position="656"/>
        <end position="713"/>
    </location>
</feature>
<keyword evidence="17" id="KW-1185">Reference proteome</keyword>
<sequence>MGCVLSSDWCGEEEVQPVPVVRKSSVKRRSVERSDSGRMRLTKAGKGEPHVFKEKTFKKKRQCSVCRQNVDNVGSFCRVCKTATHRKCEAKVTSACIPAPSNDLRRGTAPSRHIQHLGSTKSLTYTKQRNTLPRSFSVDRVMERVMERHYDFDLTYITERIISVFFPPKLEEQRYRLNLKEVAAMLKSKHQDKFLLLNLSERRHDITRLNPKVHDFGWPDLHAPPLDKICAICKAMETWLTSDPQHVVVLHCKGNKGKTGVIIAAYMHYSKISAGADQALSTLAMRKFCEDKVSSSLQPSQNRYIYYFGGLLSGAIKMNSSPLFLHQVLIPSLPNFQGEGGYYPFLKIYQSMQLVYTSGIYDLQGTGGRRLCVNIEPALLLKGDIMVKCYHRRAQTADRDTVFRLQFHTCTIHGSQLWFGKGELDEACIDERFPSDATVEFVFSSGPEKIKGREYQKNDPAVTVDYNTADPVVRWDSYENFNQRYQDSLEDIAHTKGPLDGSLYAQIKKRKGPSSGSLTSTNGSSQGGGLAEDRPDHLNSQRSDSALSAHSSLLNQSSQHPDRQEEPIRPPPPTRQEREDLERLLGGIEGNRDGERETAILDDGDSLPSERTGTLRLSRSCSCRDGYRSQRCAEPGCDRTLLMPNGYCLDRAPGTNGHHGATPSASPNSAAPPSHMDLCQHYSPHPHPHQSLPPPDLVWDRQSGPPHHLHRSCSEASSSRHLCPYPTPDLTPHPHNHPHHHPLSASGRLCCREDDYGPYHHPPPPHSHHHPHPHHPKPSTSPTYHDIMLMDGLPPAGCPCRDCSIRREDTAAYHTLRLDRGDSFHWDREAELQQREVGLRRAREPELPRGGSDLHWERDAGLRRGRELSLHWERDREAELQWERDREAEYWHRRATVASYGPQGHDLPAFTFDPLPSGHPAYPEASRSHAHSHLDLKYSSSSSGYQTPRQVYPCSPYQPSPSESRGYASGYQSESTSPLPPASSMTGPCSHSNGQAEHNHNHHHHHPDSQQSYSSDSHTDGLRSSGESMGWRDHITHGSFKRIHREGQGPCSTPSDMSGPSTPVHTSSPLRTQESPSPGGREYEIRTTDIISNDYDAPQPHDGHYRGDVIVQESQRSTTDPSSLPQPAKDTQAHTTTPIQTEPHNHCPAPTDPSPSTPQQQHCSSDKPSPLSTQNNSSFDSVTPAISKQGHCQAPSSPVHASAAPDLHPKPCPLTLQTPHPSEAAALPSTVTQAASQPQSQVADSVGPTPVQVNGPSATRQSLPESPKPTPNSTAAPASPAPASPSPPQPASSSMEGSPISDSPVPGFATLGRRLMLGGSDQHHPNHIQQHGPPHHHYPGMEGHTAPLDTNKRQCYSSHNPQLHPSSFSNYSTISIPLPHPQPPLPEKRHPPAQPGSPNNGVGTLRPAGGHAPSTSTASTTQHQHHVTFSPTVGEIAPPAGQNDVVSSVEAENGNRVSVKFVQDSSKFWYKPGISREQAIAALKERDPGTFLIRDSNSFQGAYGLALKVATPPPNVNNHSSKVSDPLEQLVRHFLIETGPRGVKIKGCQNEPYFGSLSALVYQHSITPISLPCALKIPEKDLIGDVQEVQPVSNISTAADLLKQGAACNVLYLNSVETESLTGPQAIAKATDATLGRNPRPSATVVQFKVTSQGITLTDSQRRVFFRRHYPVNSVTFSSVDPKDRRWTNSDRTTVKVFGFVAKKPGSMAENVCHLFAELDPEQPASAIVNFINKVMLSRR</sequence>
<dbReference type="InterPro" id="IPR013625">
    <property type="entry name" value="PTB"/>
</dbReference>
<dbReference type="Proteomes" id="UP001314229">
    <property type="component" value="Unassembled WGS sequence"/>
</dbReference>
<dbReference type="PANTHER" id="PTHR45734">
    <property type="entry name" value="TENSIN"/>
    <property type="match status" value="1"/>
</dbReference>
<evidence type="ECO:0000256" key="4">
    <source>
        <dbReference type="ARBA" id="ARBA00022723"/>
    </source>
</evidence>
<feature type="region of interest" description="Disordered" evidence="11">
    <location>
        <begin position="918"/>
        <end position="1082"/>
    </location>
</feature>
<dbReference type="SUPFAM" id="SSF52799">
    <property type="entry name" value="(Phosphotyrosine protein) phosphatases II"/>
    <property type="match status" value="1"/>
</dbReference>
<organism evidence="16 17">
    <name type="scientific">Scomber scombrus</name>
    <name type="common">Atlantic mackerel</name>
    <name type="synonym">Scomber vernalis</name>
    <dbReference type="NCBI Taxonomy" id="13677"/>
    <lineage>
        <taxon>Eukaryota</taxon>
        <taxon>Metazoa</taxon>
        <taxon>Chordata</taxon>
        <taxon>Craniata</taxon>
        <taxon>Vertebrata</taxon>
        <taxon>Euteleostomi</taxon>
        <taxon>Actinopterygii</taxon>
        <taxon>Neopterygii</taxon>
        <taxon>Teleostei</taxon>
        <taxon>Neoteleostei</taxon>
        <taxon>Acanthomorphata</taxon>
        <taxon>Pelagiaria</taxon>
        <taxon>Scombriformes</taxon>
        <taxon>Scombridae</taxon>
        <taxon>Scomber</taxon>
    </lineage>
</organism>
<accession>A0AAV1N936</accession>
<evidence type="ECO:0000256" key="9">
    <source>
        <dbReference type="ARBA" id="ARBA00022999"/>
    </source>
</evidence>
<evidence type="ECO:0000256" key="11">
    <source>
        <dbReference type="SAM" id="MobiDB-lite"/>
    </source>
</evidence>
<gene>
    <name evidence="16" type="ORF">FSCOSCO3_A028649</name>
</gene>
<protein>
    <submittedName>
        <fullName evidence="16">Tensin-2 isoform X2</fullName>
    </submittedName>
</protein>
<dbReference type="SUPFAM" id="SSF49562">
    <property type="entry name" value="C2 domain (Calcium/lipid-binding domain, CaLB)"/>
    <property type="match status" value="1"/>
</dbReference>
<evidence type="ECO:0000313" key="17">
    <source>
        <dbReference type="Proteomes" id="UP001314229"/>
    </source>
</evidence>
<dbReference type="Gene3D" id="3.30.505.10">
    <property type="entry name" value="SH2 domain"/>
    <property type="match status" value="1"/>
</dbReference>
<keyword evidence="7" id="KW-0904">Protein phosphatase</keyword>
<dbReference type="FunFam" id="3.90.190.10:FF:000010">
    <property type="entry name" value="tensin-1 isoform X2"/>
    <property type="match status" value="1"/>
</dbReference>
<feature type="compositionally biased region" description="Low complexity" evidence="11">
    <location>
        <begin position="1194"/>
        <end position="1205"/>
    </location>
</feature>
<dbReference type="EMBL" id="CAWUFR010000020">
    <property type="protein sequence ID" value="CAK6955142.1"/>
    <property type="molecule type" value="Genomic_DNA"/>
</dbReference>
<dbReference type="Gene3D" id="2.60.40.1110">
    <property type="match status" value="1"/>
</dbReference>
<evidence type="ECO:0000259" key="14">
    <source>
        <dbReference type="PROSITE" id="PS51181"/>
    </source>
</evidence>
<dbReference type="FunFam" id="3.30.505.10:FF:000002">
    <property type="entry name" value="Tensin 1"/>
    <property type="match status" value="1"/>
</dbReference>
<feature type="region of interest" description="Disordered" evidence="11">
    <location>
        <begin position="761"/>
        <end position="787"/>
    </location>
</feature>
<keyword evidence="9 10" id="KW-0727">SH2 domain</keyword>
<feature type="compositionally biased region" description="Polar residues" evidence="11">
    <location>
        <begin position="1114"/>
        <end position="1125"/>
    </location>
</feature>
<feature type="domain" description="Phosphatase tensin-type" evidence="14">
    <location>
        <begin position="143"/>
        <end position="315"/>
    </location>
</feature>
<feature type="domain" description="C2 tensin-type" evidence="15">
    <location>
        <begin position="320"/>
        <end position="446"/>
    </location>
</feature>
<dbReference type="InterPro" id="IPR029023">
    <property type="entry name" value="Tensin_phosphatase"/>
</dbReference>
<dbReference type="InterPro" id="IPR046349">
    <property type="entry name" value="C1-like_sf"/>
</dbReference>
<dbReference type="Pfam" id="PF10409">
    <property type="entry name" value="PTEN_C2"/>
    <property type="match status" value="1"/>
</dbReference>
<dbReference type="InterPro" id="IPR035012">
    <property type="entry name" value="Tensin-like_SH2"/>
</dbReference>
<evidence type="ECO:0000256" key="3">
    <source>
        <dbReference type="ARBA" id="ARBA00022553"/>
    </source>
</evidence>
<feature type="compositionally biased region" description="Polar residues" evidence="11">
    <location>
        <begin position="1251"/>
        <end position="1264"/>
    </location>
</feature>
<dbReference type="InterPro" id="IPR011993">
    <property type="entry name" value="PH-like_dom_sf"/>
</dbReference>
<dbReference type="InterPro" id="IPR014020">
    <property type="entry name" value="Tensin_C2-dom"/>
</dbReference>
<dbReference type="SUPFAM" id="SSF55550">
    <property type="entry name" value="SH2 domain"/>
    <property type="match status" value="1"/>
</dbReference>
<feature type="compositionally biased region" description="Pro residues" evidence="11">
    <location>
        <begin position="1279"/>
        <end position="1290"/>
    </location>
</feature>
<dbReference type="CDD" id="cd20887">
    <property type="entry name" value="C1_TNS2"/>
    <property type="match status" value="1"/>
</dbReference>